<proteinExistence type="inferred from homology"/>
<dbReference type="Gene3D" id="3.40.50.300">
    <property type="entry name" value="P-loop containing nucleotide triphosphate hydrolases"/>
    <property type="match status" value="1"/>
</dbReference>
<dbReference type="PANTHER" id="PTHR47642">
    <property type="entry name" value="ATP-DEPENDENT DNA HELICASE"/>
    <property type="match status" value="1"/>
</dbReference>
<dbReference type="InterPro" id="IPR027417">
    <property type="entry name" value="P-loop_NTPase"/>
</dbReference>
<dbReference type="InterPro" id="IPR049163">
    <property type="entry name" value="Pif1-like_2B_dom"/>
</dbReference>
<keyword evidence="1 5" id="KW-0347">Helicase</keyword>
<comment type="similarity">
    <text evidence="1">Belongs to the helicase family.</text>
</comment>
<evidence type="ECO:0000313" key="6">
    <source>
        <dbReference type="Proteomes" id="UP001281614"/>
    </source>
</evidence>
<comment type="caution">
    <text evidence="5">The sequence shown here is derived from an EMBL/GenBank/DDBJ whole genome shotgun (WGS) entry which is preliminary data.</text>
</comment>
<dbReference type="GO" id="GO:0006281">
    <property type="term" value="P:DNA repair"/>
    <property type="evidence" value="ECO:0007669"/>
    <property type="project" value="UniProtKB-KW"/>
</dbReference>
<dbReference type="AlphaFoldDB" id="A0AAE0D272"/>
<comment type="catalytic activity">
    <reaction evidence="1">
        <text>ATP + H2O = ADP + phosphate + H(+)</text>
        <dbReference type="Rhea" id="RHEA:13065"/>
        <dbReference type="ChEBI" id="CHEBI:15377"/>
        <dbReference type="ChEBI" id="CHEBI:15378"/>
        <dbReference type="ChEBI" id="CHEBI:30616"/>
        <dbReference type="ChEBI" id="CHEBI:43474"/>
        <dbReference type="ChEBI" id="CHEBI:456216"/>
        <dbReference type="EC" id="5.6.2.3"/>
    </reaction>
</comment>
<dbReference type="GO" id="GO:0043139">
    <property type="term" value="F:5'-3' DNA helicase activity"/>
    <property type="evidence" value="ECO:0007669"/>
    <property type="project" value="UniProtKB-EC"/>
</dbReference>
<keyword evidence="1" id="KW-0067">ATP-binding</keyword>
<organism evidence="5 6">
    <name type="scientific">Colletotrichum kahawae</name>
    <name type="common">Coffee berry disease fungus</name>
    <dbReference type="NCBI Taxonomy" id="34407"/>
    <lineage>
        <taxon>Eukaryota</taxon>
        <taxon>Fungi</taxon>
        <taxon>Dikarya</taxon>
        <taxon>Ascomycota</taxon>
        <taxon>Pezizomycotina</taxon>
        <taxon>Sordariomycetes</taxon>
        <taxon>Hypocreomycetidae</taxon>
        <taxon>Glomerellales</taxon>
        <taxon>Glomerellaceae</taxon>
        <taxon>Colletotrichum</taxon>
        <taxon>Colletotrichum gloeosporioides species complex</taxon>
    </lineage>
</organism>
<gene>
    <name evidence="5" type="ORF">CKAH01_18315</name>
</gene>
<dbReference type="EC" id="5.6.2.3" evidence="1"/>
<dbReference type="GO" id="GO:0005524">
    <property type="term" value="F:ATP binding"/>
    <property type="evidence" value="ECO:0007669"/>
    <property type="project" value="UniProtKB-KW"/>
</dbReference>
<keyword evidence="1" id="KW-0234">DNA repair</keyword>
<keyword evidence="1" id="KW-0378">Hydrolase</keyword>
<dbReference type="InterPro" id="IPR010285">
    <property type="entry name" value="DNA_helicase_pif1-like_DEAD"/>
</dbReference>
<accession>A0AAE0D272</accession>
<keyword evidence="6" id="KW-1185">Reference proteome</keyword>
<sequence length="694" mass="77579">MPQAVAPMRQEYSAAESVQQAASKMQEYDPPPSYTTTAFGYASGPPLPRNSPSYAPLLHAPVSSGSVTPLPDNSQYDLPIPYPPAYNASHFPAPISNAAPETPAERVAATVTEVPIKHESEDFIAVPAAPAEGFAVAVTEMPTTPKSKQMEAPDKPILCPEQQEAVDLAMQGRNLFITGSGGCGKSVLVKALRDEFRSRQKDTHLLAPTGQAVVNIGGRTTFNYAGWTPSDLAKPLNEKGGLVDKARSKKVFTRIDRTDVIIIDEISMVENQFFERLSRVMSIIRNDPRPFGEHGCFSDDDKWAFKSPEWSKCNFKYVHLKQIHRQQDEAFVSVLQKCRLGKPLSKPDVHLLLAHETDIENGTELYATRKEVETHNNKENQKNKNRARKYYCLDDFCGPENSDGELPEEFIDYTVLNQMAMAPASQKPLKCLDDHRYAMCSELKVDMPVILLANIDLGAGLCNGRQGKIIGFKPLADMPREPSGQNYKHDPDGFIVARHRYDHMMKFITSEATPHEFPEVEFTNGIRRIIGPDTTANNIGRTSPYWLLSRTQIPLIPGWSMTIHKSQSLTLDRVTANLSKTFETGQAYVALSRARSLKGLKIKGCTMTKLRDCMTVDPVVKRFMDSMEAAESAETAETTPSLRDMRDRFFGKRKEAAETEPSMRDRFIVKREEAVAIKEEPQDRPAFFFDVQRG</sequence>
<evidence type="ECO:0000259" key="3">
    <source>
        <dbReference type="Pfam" id="PF05970"/>
    </source>
</evidence>
<keyword evidence="1" id="KW-0233">DNA recombination</keyword>
<protein>
    <recommendedName>
        <fullName evidence="1">ATP-dependent DNA helicase</fullName>
        <ecNumber evidence="1">5.6.2.3</ecNumber>
    </recommendedName>
</protein>
<feature type="region of interest" description="Disordered" evidence="2">
    <location>
        <begin position="1"/>
        <end position="31"/>
    </location>
</feature>
<dbReference type="PANTHER" id="PTHR47642:SF7">
    <property type="entry name" value="ATP-DEPENDENT DNA HELICASE PIF1"/>
    <property type="match status" value="1"/>
</dbReference>
<dbReference type="EMBL" id="VYYT01000308">
    <property type="protein sequence ID" value="KAK2744860.1"/>
    <property type="molecule type" value="Genomic_DNA"/>
</dbReference>
<dbReference type="GO" id="GO:0016787">
    <property type="term" value="F:hydrolase activity"/>
    <property type="evidence" value="ECO:0007669"/>
    <property type="project" value="UniProtKB-KW"/>
</dbReference>
<feature type="domain" description="DNA helicase Pif1-like DEAD-box helicase" evidence="3">
    <location>
        <begin position="163"/>
        <end position="292"/>
    </location>
</feature>
<evidence type="ECO:0000256" key="1">
    <source>
        <dbReference type="RuleBase" id="RU363044"/>
    </source>
</evidence>
<dbReference type="Proteomes" id="UP001281614">
    <property type="component" value="Unassembled WGS sequence"/>
</dbReference>
<evidence type="ECO:0000259" key="4">
    <source>
        <dbReference type="Pfam" id="PF21530"/>
    </source>
</evidence>
<evidence type="ECO:0000256" key="2">
    <source>
        <dbReference type="SAM" id="MobiDB-lite"/>
    </source>
</evidence>
<dbReference type="GO" id="GO:0006310">
    <property type="term" value="P:DNA recombination"/>
    <property type="evidence" value="ECO:0007669"/>
    <property type="project" value="UniProtKB-KW"/>
</dbReference>
<reference evidence="5" key="1">
    <citation type="submission" date="2023-02" db="EMBL/GenBank/DDBJ databases">
        <title>Colletotrichum kahawae CIFC_Que2 genome sequencing and assembly.</title>
        <authorList>
            <person name="Baroncelli R."/>
        </authorList>
    </citation>
    <scope>NUCLEOTIDE SEQUENCE</scope>
    <source>
        <strain evidence="5">CIFC_Que2</strain>
    </source>
</reference>
<dbReference type="CDD" id="cd18809">
    <property type="entry name" value="SF1_C_RecD"/>
    <property type="match status" value="1"/>
</dbReference>
<keyword evidence="1" id="KW-0547">Nucleotide-binding</keyword>
<dbReference type="Pfam" id="PF21530">
    <property type="entry name" value="Pif1_2B_dom"/>
    <property type="match status" value="1"/>
</dbReference>
<dbReference type="SUPFAM" id="SSF52540">
    <property type="entry name" value="P-loop containing nucleoside triphosphate hydrolases"/>
    <property type="match status" value="2"/>
</dbReference>
<feature type="domain" description="DNA helicase Pif1-like 2B" evidence="4">
    <location>
        <begin position="442"/>
        <end position="472"/>
    </location>
</feature>
<evidence type="ECO:0000313" key="5">
    <source>
        <dbReference type="EMBL" id="KAK2744860.1"/>
    </source>
</evidence>
<dbReference type="GO" id="GO:0000723">
    <property type="term" value="P:telomere maintenance"/>
    <property type="evidence" value="ECO:0007669"/>
    <property type="project" value="InterPro"/>
</dbReference>
<dbReference type="InterPro" id="IPR051055">
    <property type="entry name" value="PIF1_helicase"/>
</dbReference>
<comment type="cofactor">
    <cofactor evidence="1">
        <name>Mg(2+)</name>
        <dbReference type="ChEBI" id="CHEBI:18420"/>
    </cofactor>
</comment>
<dbReference type="Pfam" id="PF05970">
    <property type="entry name" value="PIF1"/>
    <property type="match status" value="1"/>
</dbReference>
<keyword evidence="1" id="KW-0227">DNA damage</keyword>
<name>A0AAE0D272_COLKA</name>